<dbReference type="Gene3D" id="2.60.40.1120">
    <property type="entry name" value="Carboxypeptidase-like, regulatory domain"/>
    <property type="match status" value="1"/>
</dbReference>
<evidence type="ECO:0000259" key="2">
    <source>
        <dbReference type="Pfam" id="PF07715"/>
    </source>
</evidence>
<dbReference type="InterPro" id="IPR012910">
    <property type="entry name" value="Plug_dom"/>
</dbReference>
<dbReference type="EMBL" id="DXBE01000068">
    <property type="protein sequence ID" value="HIZ70047.1"/>
    <property type="molecule type" value="Genomic_DNA"/>
</dbReference>
<accession>A0A9D2G0N3</accession>
<evidence type="ECO:0000313" key="4">
    <source>
        <dbReference type="Proteomes" id="UP000824055"/>
    </source>
</evidence>
<reference evidence="3" key="1">
    <citation type="journal article" date="2021" name="PeerJ">
        <title>Extensive microbial diversity within the chicken gut microbiome revealed by metagenomics and culture.</title>
        <authorList>
            <person name="Gilroy R."/>
            <person name="Ravi A."/>
            <person name="Getino M."/>
            <person name="Pursley I."/>
            <person name="Horton D.L."/>
            <person name="Alikhan N.F."/>
            <person name="Baker D."/>
            <person name="Gharbi K."/>
            <person name="Hall N."/>
            <person name="Watson M."/>
            <person name="Adriaenssens E.M."/>
            <person name="Foster-Nyarko E."/>
            <person name="Jarju S."/>
            <person name="Secka A."/>
            <person name="Antonio M."/>
            <person name="Oren A."/>
            <person name="Chaudhuri R.R."/>
            <person name="La Ragione R."/>
            <person name="Hildebrand F."/>
            <person name="Pallen M.J."/>
        </authorList>
    </citation>
    <scope>NUCLEOTIDE SEQUENCE</scope>
    <source>
        <strain evidence="3">ChiHecec3B27-8219</strain>
    </source>
</reference>
<gene>
    <name evidence="3" type="ORF">H9966_09285</name>
</gene>
<organism evidence="3 4">
    <name type="scientific">Candidatus Prevotella avicola</name>
    <dbReference type="NCBI Taxonomy" id="2838738"/>
    <lineage>
        <taxon>Bacteria</taxon>
        <taxon>Pseudomonadati</taxon>
        <taxon>Bacteroidota</taxon>
        <taxon>Bacteroidia</taxon>
        <taxon>Bacteroidales</taxon>
        <taxon>Prevotellaceae</taxon>
        <taxon>Prevotella</taxon>
    </lineage>
</organism>
<dbReference type="InterPro" id="IPR008969">
    <property type="entry name" value="CarboxyPept-like_regulatory"/>
</dbReference>
<feature type="chain" id="PRO_5038994350" evidence="1">
    <location>
        <begin position="22"/>
        <end position="798"/>
    </location>
</feature>
<name>A0A9D2G0N3_9BACT</name>
<feature type="signal peptide" evidence="1">
    <location>
        <begin position="1"/>
        <end position="21"/>
    </location>
</feature>
<sequence length="798" mass="91523">MKRRFSLTLILLCVWVSQVLAQRFTLVGKVTDPDMNPVELATVAVPSQGKVTMTSLQGEFRLELRSEDSVAVRFSMVGYRTKTRVLRRPKGKQTLRVILYSDNTLAEVQVTGDKIQTGQTQELDTKDMRLAPSASGNAVESLIQSQAGVSTHNELSSQYNVRGGSFNENSVYINHVEVYRPFLLRTGQQEGLSVINPYMVDRIGFSTGGYAARYGDKMSSALDITYKTLTPKAGQKTMAEATVAASLLGADAYVGFATKRFSWLNSVRYKTNRYLLGSMDTHGEYRPNFLDYQTYLTYQPTKNWKIDFIGNISDNHYDFEPEDRETTFGTQADVKNFRVYFDGKEKDRFLTYFGSLGITRQLGKNTSVSLLTSAFYSKEKETYDIQGQYWLDQTETSQSLGVGTYFEHARNYLEARVWTAKLMLRHKTMRHDWEAAVTFKREHIEENSVEYEMRDSAGYSIPHTGEDLYMIYSLNARNQLDANRVEAYLQDTYRFTSKGGHTHFTLNYGLRLSHWDYNGETILSPRVSLAVIPPFSQNTTFRMAAGLYYQAPFFKELRDTSTVNGITYATLNPDIKSQRSIHFILGYDYRFRLAQRRFRFSAEAYYKALGNLVPYSVNNVKVVYYGNNLCSGHAMGLDMKLYGEFVPGADSWLSLSLMDTRMKLNGRTIPLPTDQRYAINLYFTDYFPGTTRWRMSLRLAWADGLPFSAPHQELETNQFRAPAYRRADIGMSYLLFDNRERQRKNLFKSVWLGVDCLNLLGIDNVSSYYWVTDVTSHQYAVPNYLTGRQVNVRVLIDF</sequence>
<evidence type="ECO:0000256" key="1">
    <source>
        <dbReference type="SAM" id="SignalP"/>
    </source>
</evidence>
<keyword evidence="3" id="KW-0675">Receptor</keyword>
<dbReference type="InterPro" id="IPR037066">
    <property type="entry name" value="Plug_dom_sf"/>
</dbReference>
<dbReference type="Pfam" id="PF07715">
    <property type="entry name" value="Plug"/>
    <property type="match status" value="1"/>
</dbReference>
<evidence type="ECO:0000313" key="3">
    <source>
        <dbReference type="EMBL" id="HIZ70047.1"/>
    </source>
</evidence>
<protein>
    <submittedName>
        <fullName evidence="3">TonB-dependent receptor</fullName>
    </submittedName>
</protein>
<dbReference type="AlphaFoldDB" id="A0A9D2G0N3"/>
<dbReference type="Proteomes" id="UP000824055">
    <property type="component" value="Unassembled WGS sequence"/>
</dbReference>
<keyword evidence="1" id="KW-0732">Signal</keyword>
<proteinExistence type="predicted"/>
<feature type="domain" description="TonB-dependent receptor plug" evidence="2">
    <location>
        <begin position="136"/>
        <end position="216"/>
    </location>
</feature>
<dbReference type="SUPFAM" id="SSF49464">
    <property type="entry name" value="Carboxypeptidase regulatory domain-like"/>
    <property type="match status" value="1"/>
</dbReference>
<dbReference type="Gene3D" id="2.170.130.10">
    <property type="entry name" value="TonB-dependent receptor, plug domain"/>
    <property type="match status" value="1"/>
</dbReference>
<reference evidence="3" key="2">
    <citation type="submission" date="2021-04" db="EMBL/GenBank/DDBJ databases">
        <authorList>
            <person name="Gilroy R."/>
        </authorList>
    </citation>
    <scope>NUCLEOTIDE SEQUENCE</scope>
    <source>
        <strain evidence="3">ChiHecec3B27-8219</strain>
    </source>
</reference>
<dbReference type="SUPFAM" id="SSF56935">
    <property type="entry name" value="Porins"/>
    <property type="match status" value="1"/>
</dbReference>
<dbReference type="Pfam" id="PF13715">
    <property type="entry name" value="CarbopepD_reg_2"/>
    <property type="match status" value="1"/>
</dbReference>
<comment type="caution">
    <text evidence="3">The sequence shown here is derived from an EMBL/GenBank/DDBJ whole genome shotgun (WGS) entry which is preliminary data.</text>
</comment>